<protein>
    <submittedName>
        <fullName evidence="1">Uncharacterized protein</fullName>
    </submittedName>
</protein>
<dbReference type="AlphaFoldDB" id="A0A0E2Z342"/>
<evidence type="ECO:0000313" key="1">
    <source>
        <dbReference type="EMBL" id="KFI20108.1"/>
    </source>
</evidence>
<gene>
    <name evidence="1" type="ORF">IB75_04940</name>
</gene>
<evidence type="ECO:0000313" key="2">
    <source>
        <dbReference type="Proteomes" id="UP000028839"/>
    </source>
</evidence>
<dbReference type="Proteomes" id="UP000028839">
    <property type="component" value="Unassembled WGS sequence"/>
</dbReference>
<dbReference type="EMBL" id="JPGN01000028">
    <property type="protein sequence ID" value="KFI20108.1"/>
    <property type="molecule type" value="Genomic_DNA"/>
</dbReference>
<name>A0A0E2Z342_9GAMM</name>
<proteinExistence type="predicted"/>
<comment type="caution">
    <text evidence="1">The sequence shown here is derived from an EMBL/GenBank/DDBJ whole genome shotgun (WGS) entry which is preliminary data.</text>
</comment>
<accession>A0A0E2Z342</accession>
<dbReference type="HOGENOM" id="CLU_2718253_0_0_6"/>
<organism evidence="1 2">
    <name type="scientific">Nitrosococcus oceani C-27</name>
    <dbReference type="NCBI Taxonomy" id="314279"/>
    <lineage>
        <taxon>Bacteria</taxon>
        <taxon>Pseudomonadati</taxon>
        <taxon>Pseudomonadota</taxon>
        <taxon>Gammaproteobacteria</taxon>
        <taxon>Chromatiales</taxon>
        <taxon>Chromatiaceae</taxon>
        <taxon>Nitrosococcus</taxon>
    </lineage>
</organism>
<reference evidence="1 2" key="1">
    <citation type="submission" date="2014-07" db="EMBL/GenBank/DDBJ databases">
        <title>Comparative analysis of Nitrosococcus oceani genome inventories of strains from Pacific and Atlantic gyres.</title>
        <authorList>
            <person name="Lim C.K."/>
            <person name="Wang L."/>
            <person name="Sayavedra-Soto L.A."/>
            <person name="Klotz M.G."/>
        </authorList>
    </citation>
    <scope>NUCLEOTIDE SEQUENCE [LARGE SCALE GENOMIC DNA]</scope>
    <source>
        <strain evidence="1 2">C-27</strain>
    </source>
</reference>
<sequence>MPGPFNARPIAELLTPTPRLRWSLPMELSHSLTAGYERIALEDIRTLKLTLARISLVNLKLPSGSDIYSFYI</sequence>